<evidence type="ECO:0000259" key="1">
    <source>
        <dbReference type="Pfam" id="PF01266"/>
    </source>
</evidence>
<dbReference type="InterPro" id="IPR036188">
    <property type="entry name" value="FAD/NAD-bd_sf"/>
</dbReference>
<reference evidence="3" key="1">
    <citation type="journal article" date="2019" name="Int. J. Syst. Evol. Microbiol.">
        <title>The Global Catalogue of Microorganisms (GCM) 10K type strain sequencing project: providing services to taxonomists for standard genome sequencing and annotation.</title>
        <authorList>
            <consortium name="The Broad Institute Genomics Platform"/>
            <consortium name="The Broad Institute Genome Sequencing Center for Infectious Disease"/>
            <person name="Wu L."/>
            <person name="Ma J."/>
        </authorList>
    </citation>
    <scope>NUCLEOTIDE SEQUENCE [LARGE SCALE GENOMIC DNA]</scope>
    <source>
        <strain evidence="3">CGMCC 1.12606</strain>
    </source>
</reference>
<dbReference type="SUPFAM" id="SSF51905">
    <property type="entry name" value="FAD/NAD(P)-binding domain"/>
    <property type="match status" value="1"/>
</dbReference>
<dbReference type="PANTHER" id="PTHR13847:SF281">
    <property type="entry name" value="FAD DEPENDENT OXIDOREDUCTASE DOMAIN-CONTAINING PROTEIN"/>
    <property type="match status" value="1"/>
</dbReference>
<dbReference type="Gene3D" id="3.30.9.10">
    <property type="entry name" value="D-Amino Acid Oxidase, subunit A, domain 2"/>
    <property type="match status" value="1"/>
</dbReference>
<proteinExistence type="predicted"/>
<gene>
    <name evidence="2" type="ORF">GCM10011361_17020</name>
</gene>
<feature type="domain" description="FAD dependent oxidoreductase" evidence="1">
    <location>
        <begin position="16"/>
        <end position="367"/>
    </location>
</feature>
<evidence type="ECO:0000313" key="3">
    <source>
        <dbReference type="Proteomes" id="UP000625780"/>
    </source>
</evidence>
<protein>
    <submittedName>
        <fullName evidence="2">FAD-dependent oxidoreductase</fullName>
    </submittedName>
</protein>
<evidence type="ECO:0000313" key="2">
    <source>
        <dbReference type="EMBL" id="GGD50948.1"/>
    </source>
</evidence>
<sequence>MNLSHWEYDTWFKEIDFTIVGSGIVGLSCALELRRKFPDSKILIIEKGILPQGASTKNAGFACFGSISEVLDDLRTHTPEEVAELVRKRWEGIQLLRATVGDRAMDYQQLGGHELFLKKDHELFLECEAALERINTLLQPVFGQPAFKLNPNTFGFQGIEASVITNELEGQIHTGMMMNALLSKAQASGIHLLNATEVLDFEEYDGAVRVYLRGMDFTTNKLLIATNGFAGRWTEDVRPARAQVLVTKPIPGLKIKGTFHLDKGYYYFRNAGDRILLGGGRNLDFKGEETEEFGLTDKIQDQLHTLLKEVILPGIPFEVDRRWSGIMGTGPLKKPIVLKRSDRVAFGVRLGGMGIAIGSSVGKELAGLVQAS</sequence>
<dbReference type="RefSeq" id="WP_188370249.1">
    <property type="nucleotide sequence ID" value="NZ_BMFH01000001.1"/>
</dbReference>
<dbReference type="Pfam" id="PF01266">
    <property type="entry name" value="DAO"/>
    <property type="match status" value="1"/>
</dbReference>
<organism evidence="2 3">
    <name type="scientific">Muriicola marianensis</name>
    <dbReference type="NCBI Taxonomy" id="1324801"/>
    <lineage>
        <taxon>Bacteria</taxon>
        <taxon>Pseudomonadati</taxon>
        <taxon>Bacteroidota</taxon>
        <taxon>Flavobacteriia</taxon>
        <taxon>Flavobacteriales</taxon>
        <taxon>Flavobacteriaceae</taxon>
        <taxon>Muriicola</taxon>
    </lineage>
</organism>
<dbReference type="Gene3D" id="3.50.50.60">
    <property type="entry name" value="FAD/NAD(P)-binding domain"/>
    <property type="match status" value="1"/>
</dbReference>
<dbReference type="Proteomes" id="UP000625780">
    <property type="component" value="Unassembled WGS sequence"/>
</dbReference>
<dbReference type="EMBL" id="BMFH01000001">
    <property type="protein sequence ID" value="GGD50948.1"/>
    <property type="molecule type" value="Genomic_DNA"/>
</dbReference>
<dbReference type="InterPro" id="IPR006076">
    <property type="entry name" value="FAD-dep_OxRdtase"/>
</dbReference>
<accession>A0ABQ1QZU2</accession>
<name>A0ABQ1QZU2_9FLAO</name>
<keyword evidence="3" id="KW-1185">Reference proteome</keyword>
<dbReference type="PANTHER" id="PTHR13847">
    <property type="entry name" value="SARCOSINE DEHYDROGENASE-RELATED"/>
    <property type="match status" value="1"/>
</dbReference>
<comment type="caution">
    <text evidence="2">The sequence shown here is derived from an EMBL/GenBank/DDBJ whole genome shotgun (WGS) entry which is preliminary data.</text>
</comment>